<evidence type="ECO:0000313" key="3">
    <source>
        <dbReference type="EMBL" id="QYJ68627.1"/>
    </source>
</evidence>
<dbReference type="InterPro" id="IPR052894">
    <property type="entry name" value="AsmA-related"/>
</dbReference>
<dbReference type="EMBL" id="CP080429">
    <property type="protein sequence ID" value="QYJ68627.1"/>
    <property type="molecule type" value="Genomic_DNA"/>
</dbReference>
<keyword evidence="2" id="KW-0472">Membrane</keyword>
<feature type="transmembrane region" description="Helical" evidence="2">
    <location>
        <begin position="6"/>
        <end position="27"/>
    </location>
</feature>
<evidence type="ECO:0000313" key="4">
    <source>
        <dbReference type="Proteomes" id="UP000825381"/>
    </source>
</evidence>
<name>A0ABX8V7Z0_9FLAO</name>
<keyword evidence="4" id="KW-1185">Reference proteome</keyword>
<keyword evidence="2" id="KW-0812">Transmembrane</keyword>
<reference evidence="3 4" key="1">
    <citation type="submission" date="2021-07" db="EMBL/GenBank/DDBJ databases">
        <title>Flavobacterium WSW3-B6 sp.nov, isolated from seaweed.</title>
        <authorList>
            <person name="Muhammad N."/>
            <person name="Ho H."/>
            <person name="Lee Y.-J."/>
            <person name="Nguyen T."/>
            <person name="Ho J."/>
            <person name="Kim S.-G."/>
        </authorList>
    </citation>
    <scope>NUCLEOTIDE SEQUENCE [LARGE SCALE GENOMIC DNA]</scope>
    <source>
        <strain evidence="3 4">WSW3-B6</strain>
    </source>
</reference>
<accession>A0ABX8V7Z0</accession>
<dbReference type="PANTHER" id="PTHR30441:SF8">
    <property type="entry name" value="DUF748 DOMAIN-CONTAINING PROTEIN"/>
    <property type="match status" value="1"/>
</dbReference>
<dbReference type="PANTHER" id="PTHR30441">
    <property type="entry name" value="DUF748 DOMAIN-CONTAINING PROTEIN"/>
    <property type="match status" value="1"/>
</dbReference>
<sequence>MVKKILKWTGIVLLVLIIALIAAPFLFKGKIKNMVAKAINEQVDATVAFEDVSLSLFSNFPMASVTVDKLSVINKAPFEGDTLVYMDKIDLTMSVNELFKGDGEPMSLKSLATKNGVVNILFNENGVGNFDIAIKNDDTTAADTTKSKPFALNLQDYEIENLRFRYFDAKSKINMVIDSLYHEGHGNFEKSKLDLDTETSANLTLDMDKTNYMRNVHLKLDAVLGLDLENSVYTFKENKALVNQLPLEFDGSIAIVEEGQQYNLTFKTPTSSFKNFLGLIPESYSGSIESVQTEGDFTIDGKVNGLYSENTVPKFNIAIASHNASFKYPNLPKSIQNIVIDTKIVNETGLLNDTYVNLDKLSFRIDKDVFDAKATIRNVVENAMVDADLKGTINLGNLGNAYPIKMDIPLAGILKADVSTKFDMKAVENSQYEKIDNRGSLSLSGFTYSGDGLPKPIQIDEASVQFNPNRVNLSKFNAKTGESDIAVTGTLDNFYGFMFKDQNLQGNFNMNSNKLMVSDFMGPEPVAAAKPEATTEEATPEKVQPKTVAATEAVKIPAFLDCTITAKANTVVYDNLNMKNVSGKMIIKDEAVTLQNLKTSMFDGIITANGNVSTKGAVPTFTMDLDLSTVDIPQTFTQLDMLKSIAPIADVITGKLSAVINVSGNLDSKEMTPDLNSLTGGLGGQLLSTALKAGNSKLLSALDQNVNFIDMDKLKLDNLKANLTFDNGKVNIKPIDLNYKDIPIQVSGVHGFDKSMSYNATFDVPAKYLGSDVNKLLGNSADANNVSVPVTAVITGSFTNPKVKTDLSSAVSSLTKQLIANQKEKLIEKGTDKLKDLIGLGGDKKDADTTKTNDSKDKKDDIKEKAKGILGGFLNKD</sequence>
<proteinExistence type="predicted"/>
<dbReference type="Proteomes" id="UP000825381">
    <property type="component" value="Chromosome"/>
</dbReference>
<evidence type="ECO:0000256" key="1">
    <source>
        <dbReference type="SAM" id="MobiDB-lite"/>
    </source>
</evidence>
<protein>
    <submittedName>
        <fullName evidence="3">AsmA family protein</fullName>
    </submittedName>
</protein>
<organism evidence="3 4">
    <name type="scientific">Flavobacterium litorale</name>
    <dbReference type="NCBI Taxonomy" id="2856519"/>
    <lineage>
        <taxon>Bacteria</taxon>
        <taxon>Pseudomonadati</taxon>
        <taxon>Bacteroidota</taxon>
        <taxon>Flavobacteriia</taxon>
        <taxon>Flavobacteriales</taxon>
        <taxon>Flavobacteriaceae</taxon>
        <taxon>Flavobacterium</taxon>
    </lineage>
</organism>
<dbReference type="RefSeq" id="WP_220640967.1">
    <property type="nucleotide sequence ID" value="NZ_CP080429.1"/>
</dbReference>
<gene>
    <name evidence="3" type="ORF">K1I41_01755</name>
</gene>
<feature type="region of interest" description="Disordered" evidence="1">
    <location>
        <begin position="836"/>
        <end position="860"/>
    </location>
</feature>
<keyword evidence="2" id="KW-1133">Transmembrane helix</keyword>
<evidence type="ECO:0000256" key="2">
    <source>
        <dbReference type="SAM" id="Phobius"/>
    </source>
</evidence>